<comment type="caution">
    <text evidence="2">The sequence shown here is derived from an EMBL/GenBank/DDBJ whole genome shotgun (WGS) entry which is preliminary data.</text>
</comment>
<name>A0A9W7CEU6_9STRA</name>
<feature type="region of interest" description="Disordered" evidence="1">
    <location>
        <begin position="221"/>
        <end position="245"/>
    </location>
</feature>
<evidence type="ECO:0000313" key="3">
    <source>
        <dbReference type="Proteomes" id="UP001165160"/>
    </source>
</evidence>
<evidence type="ECO:0000256" key="1">
    <source>
        <dbReference type="SAM" id="MobiDB-lite"/>
    </source>
</evidence>
<proteinExistence type="predicted"/>
<feature type="compositionally biased region" description="Basic and acidic residues" evidence="1">
    <location>
        <begin position="96"/>
        <end position="105"/>
    </location>
</feature>
<organism evidence="2 3">
    <name type="scientific">Triparma verrucosa</name>
    <dbReference type="NCBI Taxonomy" id="1606542"/>
    <lineage>
        <taxon>Eukaryota</taxon>
        <taxon>Sar</taxon>
        <taxon>Stramenopiles</taxon>
        <taxon>Ochrophyta</taxon>
        <taxon>Bolidophyceae</taxon>
        <taxon>Parmales</taxon>
        <taxon>Triparmaceae</taxon>
        <taxon>Triparma</taxon>
    </lineage>
</organism>
<reference evidence="3" key="1">
    <citation type="journal article" date="2023" name="Commun. Biol.">
        <title>Genome analysis of Parmales, the sister group of diatoms, reveals the evolutionary specialization of diatoms from phago-mixotrophs to photoautotrophs.</title>
        <authorList>
            <person name="Ban H."/>
            <person name="Sato S."/>
            <person name="Yoshikawa S."/>
            <person name="Yamada K."/>
            <person name="Nakamura Y."/>
            <person name="Ichinomiya M."/>
            <person name="Sato N."/>
            <person name="Blanc-Mathieu R."/>
            <person name="Endo H."/>
            <person name="Kuwata A."/>
            <person name="Ogata H."/>
        </authorList>
    </citation>
    <scope>NUCLEOTIDE SEQUENCE [LARGE SCALE GENOMIC DNA]</scope>
    <source>
        <strain evidence="3">NIES 3699</strain>
    </source>
</reference>
<feature type="compositionally biased region" description="Basic residues" evidence="1">
    <location>
        <begin position="119"/>
        <end position="130"/>
    </location>
</feature>
<protein>
    <submittedName>
        <fullName evidence="2">Uncharacterized protein</fullName>
    </submittedName>
</protein>
<feature type="region of interest" description="Disordered" evidence="1">
    <location>
        <begin position="1"/>
        <end position="193"/>
    </location>
</feature>
<gene>
    <name evidence="2" type="ORF">TrVE_jg276</name>
</gene>
<dbReference type="Proteomes" id="UP001165160">
    <property type="component" value="Unassembled WGS sequence"/>
</dbReference>
<feature type="compositionally biased region" description="Polar residues" evidence="1">
    <location>
        <begin position="232"/>
        <end position="241"/>
    </location>
</feature>
<evidence type="ECO:0000313" key="2">
    <source>
        <dbReference type="EMBL" id="GMI07002.1"/>
    </source>
</evidence>
<keyword evidence="3" id="KW-1185">Reference proteome</keyword>
<dbReference type="EMBL" id="BRXX01000358">
    <property type="protein sequence ID" value="GMI07002.1"/>
    <property type="molecule type" value="Genomic_DNA"/>
</dbReference>
<accession>A0A9W7CEU6</accession>
<dbReference type="AlphaFoldDB" id="A0A9W7CEU6"/>
<sequence>MPTSTGLRSQEDIQSGFGMPAAVPKRRQAPPNRPKTGRRYLLNKNKPSKYHTLAKSIYSSSPAPCSSSKAKKAASPPPAWNPYQSSNDKYALTKAQMEKRKEMFKSKNNILLSPDAAKEKKKKALRRRKGENKGSSDQNVVENENENENAAPNQASPDSKELPPPPSHNAAITPAKVQGAETLMSLRNTSSPDLTTKVSALSISQTLKNYQKSLEQLEKRVENPTPLGDTNAAYSGSGSSSLKDDPAVENLMANISKPPTPPTVPSVVEADNELAIKLAKLEALVESQRTYIEKHIAVAESGAVEGRSEVVTNAVLEGIEENPIPPPSAVPYKPLSSGGNMMNILGFENATSYLDLNNPEPLAPLETSTQVYEDIRRAREHAEYLAGEYSRKEGYLGGVLEEVEEEVVARAPQSVVDISSLPLPNSPVPTPPPVHPFKAKGGMGMGMKLEVMNSPNFNDASPEVTRPVKVVRRGGVSDWSAPVV</sequence>
<feature type="compositionally biased region" description="Low complexity" evidence="1">
    <location>
        <begin position="59"/>
        <end position="68"/>
    </location>
</feature>